<dbReference type="Pfam" id="PF16951">
    <property type="entry name" value="MaAIMP_sms"/>
    <property type="match status" value="1"/>
</dbReference>
<gene>
    <name evidence="2" type="ORF">AO382_1918</name>
</gene>
<feature type="transmembrane region" description="Helical" evidence="1">
    <location>
        <begin position="6"/>
        <end position="27"/>
    </location>
</feature>
<protein>
    <recommendedName>
        <fullName evidence="4">Methionine/alanine import family NSS transporter small subunit</fullName>
    </recommendedName>
</protein>
<evidence type="ECO:0000313" key="2">
    <source>
        <dbReference type="EMBL" id="OAU99538.1"/>
    </source>
</evidence>
<accession>A0A7Z0UXA0</accession>
<keyword evidence="1" id="KW-1133">Transmembrane helix</keyword>
<keyword evidence="1" id="KW-0812">Transmembrane</keyword>
<evidence type="ECO:0008006" key="4">
    <source>
        <dbReference type="Google" id="ProtNLM"/>
    </source>
</evidence>
<proteinExistence type="predicted"/>
<dbReference type="InterPro" id="IPR031596">
    <property type="entry name" value="MaAIMP_sms"/>
</dbReference>
<dbReference type="EMBL" id="LXHE01000020">
    <property type="protein sequence ID" value="OAU99538.1"/>
    <property type="molecule type" value="Genomic_DNA"/>
</dbReference>
<comment type="caution">
    <text evidence="2">The sequence shown here is derived from an EMBL/GenBank/DDBJ whole genome shotgun (WGS) entry which is preliminary data.</text>
</comment>
<keyword evidence="1" id="KW-0472">Membrane</keyword>
<dbReference type="NCBIfam" id="NF033493">
    <property type="entry name" value="MetS_like_NSS"/>
    <property type="match status" value="1"/>
</dbReference>
<organism evidence="2 3">
    <name type="scientific">Moraxella catarrhalis</name>
    <name type="common">Branhamella catarrhalis</name>
    <dbReference type="NCBI Taxonomy" id="480"/>
    <lineage>
        <taxon>Bacteria</taxon>
        <taxon>Pseudomonadati</taxon>
        <taxon>Pseudomonadota</taxon>
        <taxon>Gammaproteobacteria</taxon>
        <taxon>Moraxellales</taxon>
        <taxon>Moraxellaceae</taxon>
        <taxon>Moraxella</taxon>
    </lineage>
</organism>
<dbReference type="RefSeq" id="WP_081261398.1">
    <property type="nucleotide sequence ID" value="NZ_LXHE01000020.1"/>
</dbReference>
<dbReference type="Proteomes" id="UP000078446">
    <property type="component" value="Unassembled WGS sequence"/>
</dbReference>
<evidence type="ECO:0000256" key="1">
    <source>
        <dbReference type="SAM" id="Phobius"/>
    </source>
</evidence>
<evidence type="ECO:0000313" key="3">
    <source>
        <dbReference type="Proteomes" id="UP000078446"/>
    </source>
</evidence>
<name>A0A7Z0UXA0_MORCA</name>
<dbReference type="AlphaFoldDB" id="A0A7Z0UXA0"/>
<reference evidence="2 3" key="1">
    <citation type="journal article" date="2016" name="Genome Biol. Evol.">
        <title>Comparative Genomic Analyses of the Moraxella catarrhalis Serosensitive and Seroresistant Lineages Demonstrate Their Independent Evolution.</title>
        <authorList>
            <person name="Earl J.P."/>
            <person name="de Vries S.P."/>
            <person name="Ahmed A."/>
            <person name="Powell E."/>
            <person name="Schultz M.P."/>
            <person name="Hermans P.W."/>
            <person name="Hill D.J."/>
            <person name="Zhou Z."/>
            <person name="Constantinidou C.I."/>
            <person name="Hu F.Z."/>
            <person name="Bootsma H.J."/>
            <person name="Ehrlich G.D."/>
        </authorList>
    </citation>
    <scope>NUCLEOTIDE SEQUENCE [LARGE SCALE GENOMIC DNA]</scope>
    <source>
        <strain evidence="2 3">Z7574</strain>
    </source>
</reference>
<sequence length="43" mass="4717">MGTLALIIMIVAMVAIWGGLIISALHLTKHPDIDMDKVPSHHR</sequence>